<reference evidence="2 3" key="1">
    <citation type="submission" date="2018-06" db="EMBL/GenBank/DDBJ databases">
        <title>Genomic Encyclopedia of Archaeal and Bacterial Type Strains, Phase II (KMG-II): from individual species to whole genera.</title>
        <authorList>
            <person name="Goeker M."/>
        </authorList>
    </citation>
    <scope>NUCLEOTIDE SEQUENCE [LARGE SCALE GENOMIC DNA]</scope>
    <source>
        <strain evidence="2 3">DSM 22009</strain>
    </source>
</reference>
<feature type="signal peptide" evidence="1">
    <location>
        <begin position="1"/>
        <end position="19"/>
    </location>
</feature>
<proteinExistence type="predicted"/>
<sequence>MLSMKRLACLAVLALAACAPPVAERGYGDPGAARIGQGVGLGADYGMGYGEPTYDGSFDGASSSGAVISADELRAAGLPAGGASAGLPATDPVTSAPLDARAPVSVPASAGGVNAASSRNVGISDEQSFEAVSARETIESDAQRLARQAAAYTVIRPTAVPRRSGAEGPNIVSFALSTSNRVGEPLYRRGGIGGGRGQRACARYPSPDLAQEAFLEQGGPQRDRLGLDPDGDGFACAWDPAPFRAARR</sequence>
<name>A0A2W7NH40_9RHOB</name>
<dbReference type="AlphaFoldDB" id="A0A2W7NH40"/>
<dbReference type="PROSITE" id="PS51257">
    <property type="entry name" value="PROKAR_LIPOPROTEIN"/>
    <property type="match status" value="1"/>
</dbReference>
<evidence type="ECO:0000313" key="2">
    <source>
        <dbReference type="EMBL" id="PZX19725.1"/>
    </source>
</evidence>
<organism evidence="2 3">
    <name type="scientific">Palleronia aestuarii</name>
    <dbReference type="NCBI Taxonomy" id="568105"/>
    <lineage>
        <taxon>Bacteria</taxon>
        <taxon>Pseudomonadati</taxon>
        <taxon>Pseudomonadota</taxon>
        <taxon>Alphaproteobacteria</taxon>
        <taxon>Rhodobacterales</taxon>
        <taxon>Roseobacteraceae</taxon>
        <taxon>Palleronia</taxon>
    </lineage>
</organism>
<evidence type="ECO:0000313" key="3">
    <source>
        <dbReference type="Proteomes" id="UP000248916"/>
    </source>
</evidence>
<comment type="caution">
    <text evidence="2">The sequence shown here is derived from an EMBL/GenBank/DDBJ whole genome shotgun (WGS) entry which is preliminary data.</text>
</comment>
<accession>A0A2W7NH40</accession>
<protein>
    <recommendedName>
        <fullName evidence="4">Excalibur calcium-binding domain-containing protein</fullName>
    </recommendedName>
</protein>
<dbReference type="OrthoDB" id="7951357at2"/>
<dbReference type="Proteomes" id="UP000248916">
    <property type="component" value="Unassembled WGS sequence"/>
</dbReference>
<dbReference type="EMBL" id="QKZL01000001">
    <property type="protein sequence ID" value="PZX19725.1"/>
    <property type="molecule type" value="Genomic_DNA"/>
</dbReference>
<gene>
    <name evidence="2" type="ORF">LX81_00182</name>
</gene>
<keyword evidence="1" id="KW-0732">Signal</keyword>
<feature type="chain" id="PRO_5015930512" description="Excalibur calcium-binding domain-containing protein" evidence="1">
    <location>
        <begin position="20"/>
        <end position="248"/>
    </location>
</feature>
<evidence type="ECO:0008006" key="4">
    <source>
        <dbReference type="Google" id="ProtNLM"/>
    </source>
</evidence>
<keyword evidence="3" id="KW-1185">Reference proteome</keyword>
<evidence type="ECO:0000256" key="1">
    <source>
        <dbReference type="SAM" id="SignalP"/>
    </source>
</evidence>